<feature type="domain" description="Acetyl-CoA hydrolase/transferase N-terminal" evidence="6">
    <location>
        <begin position="33"/>
        <end position="238"/>
    </location>
</feature>
<proteinExistence type="inferred from homology"/>
<dbReference type="InterPro" id="IPR003702">
    <property type="entry name" value="ActCoA_hydro_N"/>
</dbReference>
<dbReference type="Gene3D" id="3.40.1080.20">
    <property type="entry name" value="Acetyl-CoA hydrolase/transferase C-terminal domain"/>
    <property type="match status" value="1"/>
</dbReference>
<protein>
    <recommendedName>
        <fullName evidence="4">Acetyl-CoA hydrolase</fullName>
        <ecNumber evidence="3">3.1.2.1</ecNumber>
    </recommendedName>
    <alternativeName>
        <fullName evidence="5">Acetyl-CoA deacylase</fullName>
    </alternativeName>
</protein>
<dbReference type="AlphaFoldDB" id="A0A9N9IJD3"/>
<comment type="catalytic activity">
    <reaction evidence="1">
        <text>acetyl-CoA + H2O = acetate + CoA + H(+)</text>
        <dbReference type="Rhea" id="RHEA:20289"/>
        <dbReference type="ChEBI" id="CHEBI:15377"/>
        <dbReference type="ChEBI" id="CHEBI:15378"/>
        <dbReference type="ChEBI" id="CHEBI:30089"/>
        <dbReference type="ChEBI" id="CHEBI:57287"/>
        <dbReference type="ChEBI" id="CHEBI:57288"/>
        <dbReference type="EC" id="3.1.2.1"/>
    </reaction>
</comment>
<dbReference type="Pfam" id="PF13336">
    <property type="entry name" value="AcetylCoA_hyd_C"/>
    <property type="match status" value="1"/>
</dbReference>
<dbReference type="SUPFAM" id="SSF100950">
    <property type="entry name" value="NagB/RpiA/CoA transferase-like"/>
    <property type="match status" value="2"/>
</dbReference>
<accession>A0A9N9IJD3</accession>
<evidence type="ECO:0000256" key="3">
    <source>
        <dbReference type="ARBA" id="ARBA00011920"/>
    </source>
</evidence>
<evidence type="ECO:0000256" key="2">
    <source>
        <dbReference type="ARBA" id="ARBA00009632"/>
    </source>
</evidence>
<dbReference type="PANTHER" id="PTHR43609:SF1">
    <property type="entry name" value="ACETYL-COA HYDROLASE"/>
    <property type="match status" value="1"/>
</dbReference>
<dbReference type="GO" id="GO:0005739">
    <property type="term" value="C:mitochondrion"/>
    <property type="evidence" value="ECO:0007669"/>
    <property type="project" value="TreeGrafter"/>
</dbReference>
<evidence type="ECO:0000256" key="5">
    <source>
        <dbReference type="ARBA" id="ARBA00029672"/>
    </source>
</evidence>
<dbReference type="FunFam" id="3.40.1080.20:FF:000001">
    <property type="entry name" value="Acetyl-CoA hydrolase Ach1"/>
    <property type="match status" value="1"/>
</dbReference>
<evidence type="ECO:0000313" key="9">
    <source>
        <dbReference type="Proteomes" id="UP000789405"/>
    </source>
</evidence>
<dbReference type="Proteomes" id="UP000789405">
    <property type="component" value="Unassembled WGS sequence"/>
</dbReference>
<dbReference type="InterPro" id="IPR026888">
    <property type="entry name" value="AcetylCoA_hyd_C"/>
</dbReference>
<dbReference type="InterPro" id="IPR037171">
    <property type="entry name" value="NagB/RpiA_transferase-like"/>
</dbReference>
<dbReference type="PANTHER" id="PTHR43609">
    <property type="entry name" value="ACETYL-COA HYDROLASE"/>
    <property type="match status" value="1"/>
</dbReference>
<gene>
    <name evidence="8" type="ORF">DERYTH_LOCUS15550</name>
</gene>
<dbReference type="InterPro" id="IPR046433">
    <property type="entry name" value="ActCoA_hydro"/>
</dbReference>
<name>A0A9N9IJD3_9GLOM</name>
<dbReference type="OrthoDB" id="10250396at2759"/>
<dbReference type="InterPro" id="IPR038460">
    <property type="entry name" value="AcetylCoA_hyd_C_sf"/>
</dbReference>
<dbReference type="EMBL" id="CAJVPY010012699">
    <property type="protein sequence ID" value="CAG8735871.1"/>
    <property type="molecule type" value="Genomic_DNA"/>
</dbReference>
<comment type="similarity">
    <text evidence="2">Belongs to the acetyl-CoA hydrolase/transferase family.</text>
</comment>
<evidence type="ECO:0000256" key="4">
    <source>
        <dbReference type="ARBA" id="ARBA00017958"/>
    </source>
</evidence>
<feature type="domain" description="Acetyl-CoA hydrolase/transferase C-terminal" evidence="7">
    <location>
        <begin position="339"/>
        <end position="489"/>
    </location>
</feature>
<sequence length="531" mass="59200">MASRLLTEGIKSRVRRPSLLSKLTTINDVIESGFFKDGMRMGWSGFTGVGYPKITPNALADYVEKNNLQGKLKFDLYVGASTSAEVEDRWAKNGMIARRYPYQLGRVLRNEINKNHIKFADKHLSEFPLDLLSGYYTLEKKGNVMEKLDVAIVEATAITERGNIIPGASVGATPEIVQSASKIIIEVNTELPNFEGLHDITLGKFAPYKFPNLIQRVDDRIGTTYIPCDSEKVIAVIESKIPDHTSDSEPQDDTSHKIANLILELFEHEVTMGRLPPQLLPLQSGVGNIANAIIGGLADGPFTDVEVWTEVIQDTFLDFWEHHKLAFASATSVGFSPAGFKRFYEMWNELKDRLVLRGQSVSNSPEIIRRLGVIAMNTPIEFDIYSHANSTHVCGTKMLNGIGGSADFLRNSKLSIIHTPSTRPTKKDPIGISCVVPMCSHIDHTEHDLDILVTEQGLADVRGLSPIERAHLIINKCAHPEYRPILNDYLNIAEKECMNIGAAHEPHMLDKVFKMHSNVLSEKNTMRIDSW</sequence>
<keyword evidence="9" id="KW-1185">Reference proteome</keyword>
<dbReference type="FunFam" id="3.40.1080.10:FF:000003">
    <property type="entry name" value="Acetyl-coA hydrolase Ach1"/>
    <property type="match status" value="1"/>
</dbReference>
<comment type="caution">
    <text evidence="8">The sequence shown here is derived from an EMBL/GenBank/DDBJ whole genome shotgun (WGS) entry which is preliminary data.</text>
</comment>
<evidence type="ECO:0000313" key="8">
    <source>
        <dbReference type="EMBL" id="CAG8735871.1"/>
    </source>
</evidence>
<dbReference type="GO" id="GO:0003986">
    <property type="term" value="F:acetyl-CoA hydrolase activity"/>
    <property type="evidence" value="ECO:0007669"/>
    <property type="project" value="UniProtKB-EC"/>
</dbReference>
<organism evidence="8 9">
    <name type="scientific">Dentiscutata erythropus</name>
    <dbReference type="NCBI Taxonomy" id="1348616"/>
    <lineage>
        <taxon>Eukaryota</taxon>
        <taxon>Fungi</taxon>
        <taxon>Fungi incertae sedis</taxon>
        <taxon>Mucoromycota</taxon>
        <taxon>Glomeromycotina</taxon>
        <taxon>Glomeromycetes</taxon>
        <taxon>Diversisporales</taxon>
        <taxon>Gigasporaceae</taxon>
        <taxon>Dentiscutata</taxon>
    </lineage>
</organism>
<evidence type="ECO:0000259" key="7">
    <source>
        <dbReference type="Pfam" id="PF13336"/>
    </source>
</evidence>
<dbReference type="Gene3D" id="3.40.1080.10">
    <property type="entry name" value="Glutaconate Coenzyme A-transferase"/>
    <property type="match status" value="1"/>
</dbReference>
<evidence type="ECO:0000259" key="6">
    <source>
        <dbReference type="Pfam" id="PF02550"/>
    </source>
</evidence>
<dbReference type="EC" id="3.1.2.1" evidence="3"/>
<dbReference type="Pfam" id="PF02550">
    <property type="entry name" value="AcetylCoA_hydro"/>
    <property type="match status" value="1"/>
</dbReference>
<evidence type="ECO:0000256" key="1">
    <source>
        <dbReference type="ARBA" id="ARBA00001831"/>
    </source>
</evidence>
<dbReference type="GO" id="GO:0006083">
    <property type="term" value="P:acetate metabolic process"/>
    <property type="evidence" value="ECO:0007669"/>
    <property type="project" value="InterPro"/>
</dbReference>
<dbReference type="GO" id="GO:0008775">
    <property type="term" value="F:acetate CoA-transferase activity"/>
    <property type="evidence" value="ECO:0007669"/>
    <property type="project" value="InterPro"/>
</dbReference>
<reference evidence="8" key="1">
    <citation type="submission" date="2021-06" db="EMBL/GenBank/DDBJ databases">
        <authorList>
            <person name="Kallberg Y."/>
            <person name="Tangrot J."/>
            <person name="Rosling A."/>
        </authorList>
    </citation>
    <scope>NUCLEOTIDE SEQUENCE</scope>
    <source>
        <strain evidence="8">MA453B</strain>
    </source>
</reference>